<dbReference type="Gene3D" id="3.30.565.10">
    <property type="entry name" value="Histidine kinase-like ATPase, C-terminal domain"/>
    <property type="match status" value="1"/>
</dbReference>
<comment type="subcellular location">
    <subcellularLocation>
        <location evidence="1 10">Cytoplasm</location>
    </subcellularLocation>
</comment>
<proteinExistence type="inferred from homology"/>
<keyword evidence="7 10" id="KW-0143">Chaperone</keyword>
<evidence type="ECO:0000256" key="8">
    <source>
        <dbReference type="ARBA" id="ARBA00058590"/>
    </source>
</evidence>
<feature type="binding site" evidence="11">
    <location>
        <position position="95"/>
    </location>
    <ligand>
        <name>ATP</name>
        <dbReference type="ChEBI" id="CHEBI:30616"/>
    </ligand>
</feature>
<evidence type="ECO:0000256" key="5">
    <source>
        <dbReference type="ARBA" id="ARBA00022840"/>
    </source>
</evidence>
<evidence type="ECO:0000259" key="12">
    <source>
        <dbReference type="SMART" id="SM00387"/>
    </source>
</evidence>
<feature type="region of interest" description="A; substrate-binding" evidence="10">
    <location>
        <begin position="1"/>
        <end position="336"/>
    </location>
</feature>
<dbReference type="Pfam" id="PF13589">
    <property type="entry name" value="HATPase_c_3"/>
    <property type="match status" value="1"/>
</dbReference>
<organism evidence="14 15">
    <name type="scientific">Erwinia persicina</name>
    <dbReference type="NCBI Taxonomy" id="55211"/>
    <lineage>
        <taxon>Bacteria</taxon>
        <taxon>Pseudomonadati</taxon>
        <taxon>Pseudomonadota</taxon>
        <taxon>Gammaproteobacteria</taxon>
        <taxon>Enterobacterales</taxon>
        <taxon>Erwiniaceae</taxon>
        <taxon>Erwinia</taxon>
    </lineage>
</organism>
<dbReference type="PROSITE" id="PS00298">
    <property type="entry name" value="HSP90"/>
    <property type="match status" value="1"/>
</dbReference>
<dbReference type="InterPro" id="IPR001404">
    <property type="entry name" value="Hsp90_fam"/>
</dbReference>
<accession>A0A357SS72</accession>
<feature type="binding site" evidence="11">
    <location>
        <position position="40"/>
    </location>
    <ligand>
        <name>ATP</name>
        <dbReference type="ChEBI" id="CHEBI:30616"/>
    </ligand>
</feature>
<dbReference type="GO" id="GO:0005524">
    <property type="term" value="F:ATP binding"/>
    <property type="evidence" value="ECO:0007669"/>
    <property type="project" value="UniProtKB-UniRule"/>
</dbReference>
<dbReference type="GeneID" id="67477778"/>
<dbReference type="RefSeq" id="WP_062745041.1">
    <property type="nucleotide sequence ID" value="NZ_CP022725.1"/>
</dbReference>
<dbReference type="Gene3D" id="1.20.120.790">
    <property type="entry name" value="Heat shock protein 90, C-terminal domain"/>
    <property type="match status" value="1"/>
</dbReference>
<comment type="subunit">
    <text evidence="10">Homodimer.</text>
</comment>
<dbReference type="OrthoDB" id="9802640at2"/>
<evidence type="ECO:0000256" key="10">
    <source>
        <dbReference type="HAMAP-Rule" id="MF_00505"/>
    </source>
</evidence>
<feature type="binding site" evidence="11">
    <location>
        <position position="176"/>
    </location>
    <ligand>
        <name>ATP</name>
        <dbReference type="ChEBI" id="CHEBI:30616"/>
    </ligand>
</feature>
<keyword evidence="3 10" id="KW-0963">Cytoplasm</keyword>
<comment type="function">
    <text evidence="8 10">Molecular chaperone. Has ATPase activity.</text>
</comment>
<dbReference type="STRING" id="1219360.GCA_001571305_02340"/>
<keyword evidence="4 10" id="KW-0547">Nucleotide-binding</keyword>
<evidence type="ECO:0000256" key="1">
    <source>
        <dbReference type="ARBA" id="ARBA00004496"/>
    </source>
</evidence>
<dbReference type="InterPro" id="IPR020575">
    <property type="entry name" value="Hsp90_N"/>
</dbReference>
<evidence type="ECO:0000256" key="4">
    <source>
        <dbReference type="ARBA" id="ARBA00022741"/>
    </source>
</evidence>
<evidence type="ECO:0000313" key="14">
    <source>
        <dbReference type="EMBL" id="TKJ94622.1"/>
    </source>
</evidence>
<dbReference type="FunFam" id="3.30.230.80:FF:000002">
    <property type="entry name" value="Molecular chaperone HtpG"/>
    <property type="match status" value="1"/>
</dbReference>
<sequence length="624" mass="70923">MTMKGQETRGFQSEVKQLLHLMIHSLYSNKEIFLRELISNASDAADKLRFRALSTPDLYEGDGDLRVRVSVDKEKRTLTLSDNGIGMRRDEVIENLGTIAKSGTKSFLESLGSDQAKDSQLIGQFGVGFYSAFIVADKVSVRTRAAGAAASEGVFWESAGEGEYTIADIEKADRGTEITLHLREGEDEFLDAWRVRSIISKYSDHIALPVEIETHNEEDNTTTWEKINKAQALWTRNKSDISEDEYKEFYKHVAHDFTDPLTWSHNRVEGKQEYTSLLYIPAQAPWDMWNRDHKHGLKLYVQRVFIMDDAEQFMPNYLRFVKGLIDSNDLPLNVSREILQDSRITQSLRGALTKRSLQMLEKVAKDDEAKYQSFWQQFGLVLKEGPAEDSSNAETIAKLLRFASTSSEGPAQTVSLEDYVSRMVEGQEKIYYITADSYAAAKSSPHLELFRKKGIEVLLLSDRIDEWMMSYLTEFDGKSFQSVSKADDALSKLADEETEEQKEAEKALEPFVERVKTLLGERVKEVRLTHRLTDTPAIVTTEANEMTTQMAKLFAAAGQDVPEVKYLFELNPDHALVKRAADTQDEARFAEWIELLLEQALLAEKGSLDDPNQFIRRMNQLLLG</sequence>
<evidence type="ECO:0000256" key="11">
    <source>
        <dbReference type="PIRSR" id="PIRSR002583-1"/>
    </source>
</evidence>
<dbReference type="Gene3D" id="3.40.50.11260">
    <property type="match status" value="1"/>
</dbReference>
<dbReference type="InterPro" id="IPR003594">
    <property type="entry name" value="HATPase_dom"/>
</dbReference>
<feature type="domain" description="Histidine kinase/HSP90-like ATPase" evidence="12">
    <location>
        <begin position="29"/>
        <end position="186"/>
    </location>
</feature>
<evidence type="ECO:0000256" key="9">
    <source>
        <dbReference type="ARBA" id="ARBA00070675"/>
    </source>
</evidence>
<dbReference type="EMBL" id="QGAC01000002">
    <property type="protein sequence ID" value="TKJ94622.1"/>
    <property type="molecule type" value="Genomic_DNA"/>
</dbReference>
<dbReference type="KEGG" id="epe:CI789_13280"/>
<comment type="caution">
    <text evidence="14">The sequence shown here is derived from an EMBL/GenBank/DDBJ whole genome shotgun (WGS) entry which is preliminary data.</text>
</comment>
<dbReference type="SUPFAM" id="SSF110942">
    <property type="entry name" value="HSP90 C-terminal domain"/>
    <property type="match status" value="1"/>
</dbReference>
<dbReference type="GO" id="GO:0016887">
    <property type="term" value="F:ATP hydrolysis activity"/>
    <property type="evidence" value="ECO:0007669"/>
    <property type="project" value="InterPro"/>
</dbReference>
<feature type="region of interest" description="C" evidence="10">
    <location>
        <begin position="553"/>
        <end position="624"/>
    </location>
</feature>
<dbReference type="NCBIfam" id="NF003555">
    <property type="entry name" value="PRK05218.1"/>
    <property type="match status" value="1"/>
</dbReference>
<feature type="binding site" evidence="11">
    <location>
        <begin position="102"/>
        <end position="103"/>
    </location>
    <ligand>
        <name>ATP</name>
        <dbReference type="ChEBI" id="CHEBI:30616"/>
    </ligand>
</feature>
<feature type="binding site" evidence="11">
    <location>
        <position position="87"/>
    </location>
    <ligand>
        <name>ATP</name>
        <dbReference type="ChEBI" id="CHEBI:30616"/>
    </ligand>
</feature>
<dbReference type="Gene3D" id="3.30.230.80">
    <property type="match status" value="1"/>
</dbReference>
<keyword evidence="16" id="KW-1185">Reference proteome</keyword>
<evidence type="ECO:0000256" key="2">
    <source>
        <dbReference type="ARBA" id="ARBA00008239"/>
    </source>
</evidence>
<evidence type="ECO:0000256" key="6">
    <source>
        <dbReference type="ARBA" id="ARBA00023016"/>
    </source>
</evidence>
<dbReference type="FunFam" id="3.40.50.11260:FF:000002">
    <property type="entry name" value="Molecular chaperone HtpG"/>
    <property type="match status" value="1"/>
</dbReference>
<dbReference type="EMBL" id="JACYNN010000004">
    <property type="protein sequence ID" value="MBD8106432.1"/>
    <property type="molecule type" value="Genomic_DNA"/>
</dbReference>
<dbReference type="PRINTS" id="PR00775">
    <property type="entry name" value="HEATSHOCK90"/>
</dbReference>
<reference evidence="14 15" key="1">
    <citation type="journal article" date="2019" name="Sci. Rep.">
        <title>Differences in resource use lead to coexistence of seed-transmitted microbial populations.</title>
        <authorList>
            <person name="Torres-Cortes G."/>
            <person name="Garcia B.J."/>
            <person name="Compant S."/>
            <person name="Rezki S."/>
            <person name="Jones P."/>
            <person name="Preveaux A."/>
            <person name="Briand M."/>
            <person name="Roulet A."/>
            <person name="Bouchez O."/>
            <person name="Jacobson D."/>
            <person name="Barret M."/>
        </authorList>
    </citation>
    <scope>NUCLEOTIDE SEQUENCE [LARGE SCALE GENOMIC DNA]</scope>
    <source>
        <strain evidence="14 15">CFBP13511</strain>
    </source>
</reference>
<feature type="binding site" evidence="11">
    <location>
        <position position="336"/>
    </location>
    <ligand>
        <name>ATP</name>
        <dbReference type="ChEBI" id="CHEBI:30616"/>
    </ligand>
</feature>
<feature type="region of interest" description="B" evidence="10">
    <location>
        <begin position="337"/>
        <end position="552"/>
    </location>
</feature>
<feature type="binding site" evidence="11">
    <location>
        <position position="101"/>
    </location>
    <ligand>
        <name>ATP</name>
        <dbReference type="ChEBI" id="CHEBI:30616"/>
    </ligand>
</feature>
<dbReference type="InterPro" id="IPR020568">
    <property type="entry name" value="Ribosomal_Su5_D2-typ_SF"/>
</dbReference>
<dbReference type="AlphaFoldDB" id="A0A357SS72"/>
<dbReference type="SUPFAM" id="SSF55874">
    <property type="entry name" value="ATPase domain of HSP90 chaperone/DNA topoisomerase II/histidine kinase"/>
    <property type="match status" value="1"/>
</dbReference>
<dbReference type="SUPFAM" id="SSF54211">
    <property type="entry name" value="Ribosomal protein S5 domain 2-like"/>
    <property type="match status" value="1"/>
</dbReference>
<keyword evidence="5 10" id="KW-0067">ATP-binding</keyword>
<evidence type="ECO:0000256" key="3">
    <source>
        <dbReference type="ARBA" id="ARBA00022490"/>
    </source>
</evidence>
<dbReference type="PIRSF" id="PIRSF002583">
    <property type="entry name" value="Hsp90"/>
    <property type="match status" value="1"/>
</dbReference>
<dbReference type="FunFam" id="3.30.565.10:FF:000009">
    <property type="entry name" value="Molecular chaperone HtpG"/>
    <property type="match status" value="1"/>
</dbReference>
<name>A0A357SS72_9GAMM</name>
<dbReference type="GO" id="GO:0051082">
    <property type="term" value="F:unfolded protein binding"/>
    <property type="evidence" value="ECO:0007669"/>
    <property type="project" value="UniProtKB-UniRule"/>
</dbReference>
<feature type="binding site" evidence="11">
    <location>
        <position position="36"/>
    </location>
    <ligand>
        <name>ATP</name>
        <dbReference type="ChEBI" id="CHEBI:30616"/>
    </ligand>
</feature>
<comment type="similarity">
    <text evidence="2 10">Belongs to the heat shock protein 90 family.</text>
</comment>
<dbReference type="SMART" id="SM00387">
    <property type="entry name" value="HATPase_c"/>
    <property type="match status" value="1"/>
</dbReference>
<dbReference type="GO" id="GO:0005737">
    <property type="term" value="C:cytoplasm"/>
    <property type="evidence" value="ECO:0007669"/>
    <property type="project" value="UniProtKB-SubCell"/>
</dbReference>
<dbReference type="PANTHER" id="PTHR11528">
    <property type="entry name" value="HEAT SHOCK PROTEIN 90 FAMILY MEMBER"/>
    <property type="match status" value="1"/>
</dbReference>
<reference evidence="13 16" key="2">
    <citation type="journal article" date="2020" name="FEMS Microbiol. Ecol.">
        <title>Temporal dynamics of bacterial communities during seed development and maturation.</title>
        <authorList>
            <person name="Chesneau G."/>
            <person name="Torres-Cortes G."/>
            <person name="Briand M."/>
            <person name="Darrasse A."/>
            <person name="Preveaux A."/>
            <person name="Marais C."/>
            <person name="Jacques M.A."/>
            <person name="Shade A."/>
            <person name="Barret M."/>
        </authorList>
    </citation>
    <scope>NUCLEOTIDE SEQUENCE [LARGE SCALE GENOMIC DNA]</scope>
    <source>
        <strain evidence="13 16">CFBP13732</strain>
    </source>
</reference>
<dbReference type="FunFam" id="1.20.120.790:FF:000002">
    <property type="entry name" value="Molecular chaperone HtpG"/>
    <property type="match status" value="1"/>
</dbReference>
<feature type="binding site" evidence="11">
    <location>
        <position position="82"/>
    </location>
    <ligand>
        <name>ATP</name>
        <dbReference type="ChEBI" id="CHEBI:30616"/>
    </ligand>
</feature>
<evidence type="ECO:0000313" key="16">
    <source>
        <dbReference type="Proteomes" id="UP000661012"/>
    </source>
</evidence>
<dbReference type="InterPro" id="IPR019805">
    <property type="entry name" value="Heat_shock_protein_90_CS"/>
</dbReference>
<dbReference type="HAMAP" id="MF_00505">
    <property type="entry name" value="HSP90"/>
    <property type="match status" value="1"/>
</dbReference>
<dbReference type="Proteomes" id="UP000306393">
    <property type="component" value="Unassembled WGS sequence"/>
</dbReference>
<protein>
    <recommendedName>
        <fullName evidence="9 10">Chaperone protein HtpG</fullName>
    </recommendedName>
    <alternativeName>
        <fullName evidence="10">Heat shock protein HtpG</fullName>
    </alternativeName>
    <alternativeName>
        <fullName evidence="10">High temperature protein G</fullName>
    </alternativeName>
</protein>
<dbReference type="Pfam" id="PF00183">
    <property type="entry name" value="HSP90"/>
    <property type="match status" value="1"/>
</dbReference>
<evidence type="ECO:0000313" key="13">
    <source>
        <dbReference type="EMBL" id="MBD8106432.1"/>
    </source>
</evidence>
<dbReference type="CDD" id="cd16927">
    <property type="entry name" value="HATPase_Hsp90-like"/>
    <property type="match status" value="1"/>
</dbReference>
<gene>
    <name evidence="10 13" type="primary">htpG</name>
    <name evidence="14" type="ORF">EpCFBP13511_03500</name>
    <name evidence="13" type="ORF">IFT93_08325</name>
</gene>
<dbReference type="GO" id="GO:0140662">
    <property type="term" value="F:ATP-dependent protein folding chaperone"/>
    <property type="evidence" value="ECO:0007669"/>
    <property type="project" value="InterPro"/>
</dbReference>
<feature type="binding site" evidence="11">
    <location>
        <begin position="124"/>
        <end position="129"/>
    </location>
    <ligand>
        <name>ATP</name>
        <dbReference type="ChEBI" id="CHEBI:30616"/>
    </ligand>
</feature>
<evidence type="ECO:0000313" key="15">
    <source>
        <dbReference type="Proteomes" id="UP000306393"/>
    </source>
</evidence>
<keyword evidence="6 10" id="KW-0346">Stress response</keyword>
<dbReference type="InterPro" id="IPR036890">
    <property type="entry name" value="HATPase_C_sf"/>
</dbReference>
<dbReference type="Proteomes" id="UP000661012">
    <property type="component" value="Unassembled WGS sequence"/>
</dbReference>
<evidence type="ECO:0000256" key="7">
    <source>
        <dbReference type="ARBA" id="ARBA00023186"/>
    </source>
</evidence>
<dbReference type="InterPro" id="IPR037196">
    <property type="entry name" value="HSP90_C"/>
</dbReference>